<protein>
    <submittedName>
        <fullName evidence="2">Uncharacterized protein</fullName>
    </submittedName>
</protein>
<name>A0A414B837_9FIRM</name>
<sequence length="139" mass="15388">MKRLTYIEIVGKIYPMSFSLMATKKIAQKYGSVKDFLKNINTEESEEKTISVISEVLELLISQGCAYKNYFEKDVPAPDNAPIIDGKWTPLPKEALEIALGISDLAIAADKIAECMDAGEKKEVEGKENKSKNVEAGQE</sequence>
<dbReference type="AlphaFoldDB" id="A0A414B837"/>
<evidence type="ECO:0000256" key="1">
    <source>
        <dbReference type="SAM" id="MobiDB-lite"/>
    </source>
</evidence>
<comment type="caution">
    <text evidence="2">The sequence shown here is derived from an EMBL/GenBank/DDBJ whole genome shotgun (WGS) entry which is preliminary data.</text>
</comment>
<keyword evidence="3" id="KW-1185">Reference proteome</keyword>
<proteinExistence type="predicted"/>
<feature type="compositionally biased region" description="Basic and acidic residues" evidence="1">
    <location>
        <begin position="120"/>
        <end position="133"/>
    </location>
</feature>
<gene>
    <name evidence="2" type="ORF">DW833_03695</name>
</gene>
<organism evidence="2 3">
    <name type="scientific">Anaerobutyricum hallii</name>
    <dbReference type="NCBI Taxonomy" id="39488"/>
    <lineage>
        <taxon>Bacteria</taxon>
        <taxon>Bacillati</taxon>
        <taxon>Bacillota</taxon>
        <taxon>Clostridia</taxon>
        <taxon>Lachnospirales</taxon>
        <taxon>Lachnospiraceae</taxon>
        <taxon>Anaerobutyricum</taxon>
    </lineage>
</organism>
<feature type="region of interest" description="Disordered" evidence="1">
    <location>
        <begin position="120"/>
        <end position="139"/>
    </location>
</feature>
<dbReference type="RefSeq" id="WP_118380607.1">
    <property type="nucleotide sequence ID" value="NZ_CABJFJ010000003.1"/>
</dbReference>
<evidence type="ECO:0000313" key="3">
    <source>
        <dbReference type="Proteomes" id="UP000284621"/>
    </source>
</evidence>
<accession>A0A414B837</accession>
<dbReference type="Proteomes" id="UP000284621">
    <property type="component" value="Unassembled WGS sequence"/>
</dbReference>
<evidence type="ECO:0000313" key="2">
    <source>
        <dbReference type="EMBL" id="RHC66953.1"/>
    </source>
</evidence>
<dbReference type="EMBL" id="QSID01000003">
    <property type="protein sequence ID" value="RHC66953.1"/>
    <property type="molecule type" value="Genomic_DNA"/>
</dbReference>
<reference evidence="2 3" key="1">
    <citation type="submission" date="2018-08" db="EMBL/GenBank/DDBJ databases">
        <title>A genome reference for cultivated species of the human gut microbiota.</title>
        <authorList>
            <person name="Zou Y."/>
            <person name="Xue W."/>
            <person name="Luo G."/>
        </authorList>
    </citation>
    <scope>NUCLEOTIDE SEQUENCE [LARGE SCALE GENOMIC DNA]</scope>
    <source>
        <strain evidence="2 3">AM34-3LB</strain>
    </source>
</reference>